<dbReference type="Pfam" id="PF16221">
    <property type="entry name" value="HTH_47"/>
    <property type="match status" value="1"/>
</dbReference>
<feature type="domain" description="UCP01524 winged helix-turn-helix" evidence="1">
    <location>
        <begin position="6"/>
        <end position="85"/>
    </location>
</feature>
<evidence type="ECO:0000259" key="1">
    <source>
        <dbReference type="Pfam" id="PF16221"/>
    </source>
</evidence>
<accession>A0A6J6EX32</accession>
<protein>
    <submittedName>
        <fullName evidence="2">Unannotated protein</fullName>
    </submittedName>
</protein>
<reference evidence="2" key="1">
    <citation type="submission" date="2020-05" db="EMBL/GenBank/DDBJ databases">
        <authorList>
            <person name="Chiriac C."/>
            <person name="Salcher M."/>
            <person name="Ghai R."/>
            <person name="Kavagutti S V."/>
        </authorList>
    </citation>
    <scope>NUCLEOTIDE SEQUENCE</scope>
</reference>
<dbReference type="Gene3D" id="1.10.10.10">
    <property type="entry name" value="Winged helix-like DNA-binding domain superfamily/Winged helix DNA-binding domain"/>
    <property type="match status" value="1"/>
</dbReference>
<gene>
    <name evidence="2" type="ORF">UFOPK1684_01421</name>
</gene>
<organism evidence="2">
    <name type="scientific">freshwater metagenome</name>
    <dbReference type="NCBI Taxonomy" id="449393"/>
    <lineage>
        <taxon>unclassified sequences</taxon>
        <taxon>metagenomes</taxon>
        <taxon>ecological metagenomes</taxon>
    </lineage>
</organism>
<evidence type="ECO:0000313" key="2">
    <source>
        <dbReference type="EMBL" id="CAB4581182.1"/>
    </source>
</evidence>
<dbReference type="InterPro" id="IPR032622">
    <property type="entry name" value="UCP01524_HTH"/>
</dbReference>
<dbReference type="InterPro" id="IPR036388">
    <property type="entry name" value="WH-like_DNA-bd_sf"/>
</dbReference>
<proteinExistence type="predicted"/>
<name>A0A6J6EX32_9ZZZZ</name>
<sequence length="89" mass="9806">MEELRFFRNKQPNCEVMMSKHDLYPKFGGAIKPIPGAPSSLSVALWLLFYLDGNTPLSSISKWTGIPVDALEDALGELVSRGIVEEVLA</sequence>
<dbReference type="AlphaFoldDB" id="A0A6J6EX32"/>
<dbReference type="EMBL" id="CAEZTM010000098">
    <property type="protein sequence ID" value="CAB4581182.1"/>
    <property type="molecule type" value="Genomic_DNA"/>
</dbReference>